<gene>
    <name evidence="2" type="ORF">HNP73_002264</name>
</gene>
<keyword evidence="2" id="KW-0238">DNA-binding</keyword>
<dbReference type="AlphaFoldDB" id="A0A840SPK3"/>
<dbReference type="PANTHER" id="PTHR33164:SF43">
    <property type="entry name" value="HTH-TYPE TRANSCRIPTIONAL REPRESSOR YETL"/>
    <property type="match status" value="1"/>
</dbReference>
<dbReference type="Pfam" id="PF01047">
    <property type="entry name" value="MarR"/>
    <property type="match status" value="1"/>
</dbReference>
<accession>A0A840SPK3</accession>
<dbReference type="InterPro" id="IPR036388">
    <property type="entry name" value="WH-like_DNA-bd_sf"/>
</dbReference>
<organism evidence="2 3">
    <name type="scientific">Amaricoccus macauensis</name>
    <dbReference type="NCBI Taxonomy" id="57001"/>
    <lineage>
        <taxon>Bacteria</taxon>
        <taxon>Pseudomonadati</taxon>
        <taxon>Pseudomonadota</taxon>
        <taxon>Alphaproteobacteria</taxon>
        <taxon>Rhodobacterales</taxon>
        <taxon>Paracoccaceae</taxon>
        <taxon>Amaricoccus</taxon>
    </lineage>
</organism>
<dbReference type="InterPro" id="IPR036390">
    <property type="entry name" value="WH_DNA-bd_sf"/>
</dbReference>
<protein>
    <submittedName>
        <fullName evidence="2">DNA-binding MarR family transcriptional regulator</fullName>
    </submittedName>
</protein>
<dbReference type="PROSITE" id="PS50995">
    <property type="entry name" value="HTH_MARR_2"/>
    <property type="match status" value="1"/>
</dbReference>
<dbReference type="RefSeq" id="WP_246399726.1">
    <property type="nucleotide sequence ID" value="NZ_JACHFM010000002.1"/>
</dbReference>
<dbReference type="InterPro" id="IPR000835">
    <property type="entry name" value="HTH_MarR-typ"/>
</dbReference>
<keyword evidence="3" id="KW-1185">Reference proteome</keyword>
<dbReference type="EMBL" id="JACHFM010000002">
    <property type="protein sequence ID" value="MBB5222328.1"/>
    <property type="molecule type" value="Genomic_DNA"/>
</dbReference>
<dbReference type="Gene3D" id="1.10.10.10">
    <property type="entry name" value="Winged helix-like DNA-binding domain superfamily/Winged helix DNA-binding domain"/>
    <property type="match status" value="1"/>
</dbReference>
<reference evidence="2 3" key="1">
    <citation type="submission" date="2020-08" db="EMBL/GenBank/DDBJ databases">
        <title>Genomic Encyclopedia of Type Strains, Phase IV (KMG-IV): sequencing the most valuable type-strain genomes for metagenomic binning, comparative biology and taxonomic classification.</title>
        <authorList>
            <person name="Goeker M."/>
        </authorList>
    </citation>
    <scope>NUCLEOTIDE SEQUENCE [LARGE SCALE GENOMIC DNA]</scope>
    <source>
        <strain evidence="2 3">DSM 101730</strain>
    </source>
</reference>
<comment type="caution">
    <text evidence="2">The sequence shown here is derived from an EMBL/GenBank/DDBJ whole genome shotgun (WGS) entry which is preliminary data.</text>
</comment>
<dbReference type="GO" id="GO:0003677">
    <property type="term" value="F:DNA binding"/>
    <property type="evidence" value="ECO:0007669"/>
    <property type="project" value="UniProtKB-KW"/>
</dbReference>
<evidence type="ECO:0000313" key="2">
    <source>
        <dbReference type="EMBL" id="MBB5222328.1"/>
    </source>
</evidence>
<dbReference type="SUPFAM" id="SSF46785">
    <property type="entry name" value="Winged helix' DNA-binding domain"/>
    <property type="match status" value="1"/>
</dbReference>
<dbReference type="InterPro" id="IPR039422">
    <property type="entry name" value="MarR/SlyA-like"/>
</dbReference>
<dbReference type="GO" id="GO:0006950">
    <property type="term" value="P:response to stress"/>
    <property type="evidence" value="ECO:0007669"/>
    <property type="project" value="TreeGrafter"/>
</dbReference>
<proteinExistence type="predicted"/>
<dbReference type="GO" id="GO:0003700">
    <property type="term" value="F:DNA-binding transcription factor activity"/>
    <property type="evidence" value="ECO:0007669"/>
    <property type="project" value="InterPro"/>
</dbReference>
<sequence length="159" mass="17888">MTMIERPEVDLALSKARLRLWLRLLGVARLVESELRERLRGLESTLPRFDVMAALHRAPDGLKMTELSSVLRVSNGNVTGIVDRLEQEGLATRTPVEGDRRALLVRLTPAGVESFAVLAAHHEAWVNELLGDVTREEADHLNEQLQVVRHHLMHPETKA</sequence>
<evidence type="ECO:0000259" key="1">
    <source>
        <dbReference type="PROSITE" id="PS50995"/>
    </source>
</evidence>
<evidence type="ECO:0000313" key="3">
    <source>
        <dbReference type="Proteomes" id="UP000549457"/>
    </source>
</evidence>
<dbReference type="SMART" id="SM00347">
    <property type="entry name" value="HTH_MARR"/>
    <property type="match status" value="1"/>
</dbReference>
<dbReference type="PANTHER" id="PTHR33164">
    <property type="entry name" value="TRANSCRIPTIONAL REGULATOR, MARR FAMILY"/>
    <property type="match status" value="1"/>
</dbReference>
<dbReference type="PRINTS" id="PR00598">
    <property type="entry name" value="HTHMARR"/>
</dbReference>
<feature type="domain" description="HTH marR-type" evidence="1">
    <location>
        <begin position="17"/>
        <end position="150"/>
    </location>
</feature>
<name>A0A840SPK3_9RHOB</name>
<dbReference type="Proteomes" id="UP000549457">
    <property type="component" value="Unassembled WGS sequence"/>
</dbReference>